<gene>
    <name evidence="5" type="ORF">A8708_28080</name>
</gene>
<dbReference type="PROSITE" id="PS51272">
    <property type="entry name" value="SLH"/>
    <property type="match status" value="3"/>
</dbReference>
<dbReference type="Proteomes" id="UP000078454">
    <property type="component" value="Unassembled WGS sequence"/>
</dbReference>
<evidence type="ECO:0000256" key="3">
    <source>
        <dbReference type="SAM" id="Phobius"/>
    </source>
</evidence>
<evidence type="ECO:0000313" key="5">
    <source>
        <dbReference type="EMBL" id="OAS17880.1"/>
    </source>
</evidence>
<keyword evidence="1" id="KW-0344">Guanine-nucleotide releasing factor</keyword>
<dbReference type="GO" id="GO:0005085">
    <property type="term" value="F:guanyl-nucleotide exchange factor activity"/>
    <property type="evidence" value="ECO:0007669"/>
    <property type="project" value="TreeGrafter"/>
</dbReference>
<feature type="domain" description="SLH" evidence="4">
    <location>
        <begin position="1208"/>
        <end position="1270"/>
    </location>
</feature>
<evidence type="ECO:0000313" key="6">
    <source>
        <dbReference type="Proteomes" id="UP000078454"/>
    </source>
</evidence>
<reference evidence="5 6" key="1">
    <citation type="submission" date="2016-05" db="EMBL/GenBank/DDBJ databases">
        <title>Paenibacillus sp. 1ZS3-15 nov., isolated from the rhizosphere soil.</title>
        <authorList>
            <person name="Zhang X.X."/>
            <person name="Zhang J."/>
        </authorList>
    </citation>
    <scope>NUCLEOTIDE SEQUENCE [LARGE SCALE GENOMIC DNA]</scope>
    <source>
        <strain evidence="5 6">1ZS3-15</strain>
    </source>
</reference>
<dbReference type="InterPro" id="IPR051553">
    <property type="entry name" value="Ran_GTPase-activating"/>
</dbReference>
<keyword evidence="3" id="KW-0472">Membrane</keyword>
<proteinExistence type="predicted"/>
<sequence length="1390" mass="142626">MLSLNLNWRRIVYLVLSLVVLFSTIVPFGLQSVYASQDGMRSLAGIQVSAGEKHSLALKADGTVVAWGNNTEGQTTVPAGLSGVMSIAAGWRYSLALKSDGTVVGWGHNTEGQRTVPGGLSSVIAIAAGWQHSLALKSDGTVVAWGNNDDGQASVPSGLTNVVAISAGRLHSLALKSDGTVVAWGNNDDGQANVLMGLNNVVAIAAGAHHSLALKSNGTVVAWGLNNDNQSSVPAGLDDVVSVTAGEKHSLALKSDGTVIGWGDNTEGQLTVPVGLSDVIAISTGVKHSLAFKSDGTVVAWGDGSDSKTTIPAGISSPIKGNRISAGLYHSLALKSDGTVTGWGNNIGGQATVPNGLNNVVAIAAGAYHSLALKSDGTVVAWGINTDGQVSVPSGLSGVVAISAGARHSLALKSDGTVVAWGGNSDGQSTVPVGLKDVVAIAAGGTPGTNEVSHSLALKSDGTVVAWGSNSPGNQSTVPVGLSGVVAIAAGDSHSLALKSDGTVVAWGHNQIGQITVPSGLNGVVAIAAGAAHSLALKSDGTVVAWGNTASGLNSIPNGLNEVVAIAAGAYHSIALKSDGTIVGWGRDNYSQRTAPGDAKLSGLSLQEGNFTEAFNPTVTAYTYYYDGHSQPSVHVTPTLANTGQTVMYVNNELLPSGATKTINIAGATTNTVIPVRVEPYLLPSQTYTITLEIDATPPSVQFGTNGRTTAAKTAATEVTVSDTQSGVDTAVLTYAWTQGTAVPTSGWSTFSNLDMLSQTSGDGNWYLHIRATDNVGNVKDAVSSPFVLDNTAPTATLSSSASGTVNAAFPVTITFSEGVNGLAENELVVVNGTASDLVSVSAVTYTATITPMTSGQVVTVAVGAGAAADVVGNDNTASNTLSLLYDTTQPVVSFGGFTDQQQFASPPAEVSVSVSEAVYWIAGGAQLTAANALPLISMKKDGGSFSTFTPSYDEPSRTFTLSFNGMLDDGVYEVIVAGNVVKNVIHNTLDAANASFIVAVPIVMNISANTVNLPSAGGSTTVTVTGINLTGQTVKVYIDGVEAATAIVSSNTSAEGSISLPYNGTQSVRNHSVTVYLNGVEVTGKAVIVTVSAAPPQETTLSSNAELAELTVYISGKPLGLSPAFTPGTTMYTAETDAEQVELHLASSDSSAIIKLLGERVGETSTVPLAMGSNVLKIAVQAEDGTVTNYTLTINRIAPLVPSTPSVSGCPFTDIGKHWAKVEICEAAGLGIVVGMTADTFVPDGYVTRTEFAAMLLRTLRIDKSNDEGELPFSDKNSIPEWARTTIWTAVDKGILDGYSDGTIRPNQTVNRIEMAAMVAKVMSWNATSEKSLAFADEASIPAWAKAYVESIRERGILVGRVGNQFVPNGVATRAEAAVMLLRFWKFLK</sequence>
<dbReference type="PROSITE" id="PS50012">
    <property type="entry name" value="RCC1_3"/>
    <property type="match status" value="12"/>
</dbReference>
<evidence type="ECO:0000256" key="2">
    <source>
        <dbReference type="ARBA" id="ARBA00022737"/>
    </source>
</evidence>
<dbReference type="InterPro" id="IPR044048">
    <property type="entry name" value="Big_12"/>
</dbReference>
<dbReference type="Gene3D" id="2.130.10.30">
    <property type="entry name" value="Regulator of chromosome condensation 1/beta-lactamase-inhibitor protein II"/>
    <property type="match status" value="4"/>
</dbReference>
<feature type="domain" description="SLH" evidence="4">
    <location>
        <begin position="1336"/>
        <end position="1390"/>
    </location>
</feature>
<name>A0A198A9U6_9BACL</name>
<dbReference type="PANTHER" id="PTHR45982">
    <property type="entry name" value="REGULATOR OF CHROMOSOME CONDENSATION"/>
    <property type="match status" value="1"/>
</dbReference>
<dbReference type="PRINTS" id="PR00633">
    <property type="entry name" value="RCCNDNSATION"/>
</dbReference>
<evidence type="ECO:0000259" key="4">
    <source>
        <dbReference type="PROSITE" id="PS51272"/>
    </source>
</evidence>
<dbReference type="PROSITE" id="PS00626">
    <property type="entry name" value="RCC1_2"/>
    <property type="match status" value="10"/>
</dbReference>
<dbReference type="Pfam" id="PF19078">
    <property type="entry name" value="Big_12"/>
    <property type="match status" value="1"/>
</dbReference>
<evidence type="ECO:0000256" key="1">
    <source>
        <dbReference type="ARBA" id="ARBA00022658"/>
    </source>
</evidence>
<dbReference type="GO" id="GO:0005737">
    <property type="term" value="C:cytoplasm"/>
    <property type="evidence" value="ECO:0007669"/>
    <property type="project" value="TreeGrafter"/>
</dbReference>
<keyword evidence="6" id="KW-1185">Reference proteome</keyword>
<keyword evidence="2" id="KW-0677">Repeat</keyword>
<dbReference type="RefSeq" id="WP_068664895.1">
    <property type="nucleotide sequence ID" value="NZ_LYPB01000069.1"/>
</dbReference>
<keyword evidence="3" id="KW-0812">Transmembrane</keyword>
<dbReference type="InterPro" id="IPR000408">
    <property type="entry name" value="Reg_chr_condens"/>
</dbReference>
<dbReference type="Pfam" id="PF12733">
    <property type="entry name" value="Cadherin-like"/>
    <property type="match status" value="1"/>
</dbReference>
<comment type="caution">
    <text evidence="5">The sequence shown here is derived from an EMBL/GenBank/DDBJ whole genome shotgun (WGS) entry which is preliminary data.</text>
</comment>
<dbReference type="OrthoDB" id="27389at2"/>
<dbReference type="EMBL" id="LYPB01000069">
    <property type="protein sequence ID" value="OAS17880.1"/>
    <property type="molecule type" value="Genomic_DNA"/>
</dbReference>
<dbReference type="PANTHER" id="PTHR45982:SF1">
    <property type="entry name" value="REGULATOR OF CHROMOSOME CONDENSATION"/>
    <property type="match status" value="1"/>
</dbReference>
<keyword evidence="3" id="KW-1133">Transmembrane helix</keyword>
<dbReference type="InterPro" id="IPR009091">
    <property type="entry name" value="RCC1/BLIP-II"/>
</dbReference>
<dbReference type="Pfam" id="PF13540">
    <property type="entry name" value="RCC1_2"/>
    <property type="match status" value="8"/>
</dbReference>
<feature type="domain" description="SLH" evidence="4">
    <location>
        <begin position="1271"/>
        <end position="1334"/>
    </location>
</feature>
<dbReference type="Pfam" id="PF00395">
    <property type="entry name" value="SLH"/>
    <property type="match status" value="3"/>
</dbReference>
<dbReference type="InterPro" id="IPR058923">
    <property type="entry name" value="RCC1-like_dom"/>
</dbReference>
<dbReference type="Pfam" id="PF25390">
    <property type="entry name" value="WD40_RLD"/>
    <property type="match status" value="1"/>
</dbReference>
<dbReference type="InterPro" id="IPR025883">
    <property type="entry name" value="Cadherin-like_domain"/>
</dbReference>
<dbReference type="InterPro" id="IPR001119">
    <property type="entry name" value="SLH_dom"/>
</dbReference>
<dbReference type="SUPFAM" id="SSF50985">
    <property type="entry name" value="RCC1/BLIP-II"/>
    <property type="match status" value="3"/>
</dbReference>
<protein>
    <recommendedName>
        <fullName evidence="4">SLH domain-containing protein</fullName>
    </recommendedName>
</protein>
<dbReference type="STRING" id="1850517.A8708_28080"/>
<organism evidence="5 6">
    <name type="scientific">Paenibacillus oryzisoli</name>
    <dbReference type="NCBI Taxonomy" id="1850517"/>
    <lineage>
        <taxon>Bacteria</taxon>
        <taxon>Bacillati</taxon>
        <taxon>Bacillota</taxon>
        <taxon>Bacilli</taxon>
        <taxon>Bacillales</taxon>
        <taxon>Paenibacillaceae</taxon>
        <taxon>Paenibacillus</taxon>
    </lineage>
</organism>
<accession>A0A198A9U6</accession>
<feature type="transmembrane region" description="Helical" evidence="3">
    <location>
        <begin position="12"/>
        <end position="30"/>
    </location>
</feature>